<sequence length="258" mass="29819">MNDWSIHFRNEWVKLTRNPQVVWILMISGWTLVGLAWILREGTVNSNHQHVYDDSFFAFFSIIQLISLPIISLTFFTIIYTERQNQTASWLYRLPVRAVQWHIVKFLTAWLLCVLTLFTGLTLAGFIMYWSIADVITGLTMSQFFGQLMAISVHLLLLTIPMWLTYFALSFFIRTPTIAVLVLLVLQVLTAFGNAFPNPLATLRLAIAHASAKGHIWYQPERIQLQYLTAGVYILLVTLAIWLYSRWRSNGLIHNLIN</sequence>
<keyword evidence="1" id="KW-1133">Transmembrane helix</keyword>
<dbReference type="RefSeq" id="WP_012930052.1">
    <property type="nucleotide sequence ID" value="NC_013730.1"/>
</dbReference>
<feature type="transmembrane region" description="Helical" evidence="1">
    <location>
        <begin position="144"/>
        <end position="166"/>
    </location>
</feature>
<proteinExistence type="predicted"/>
<organism evidence="2 3">
    <name type="scientific">Spirosoma linguale (strain ATCC 33905 / DSM 74 / LMG 10896 / Claus 1)</name>
    <dbReference type="NCBI Taxonomy" id="504472"/>
    <lineage>
        <taxon>Bacteria</taxon>
        <taxon>Pseudomonadati</taxon>
        <taxon>Bacteroidota</taxon>
        <taxon>Cytophagia</taxon>
        <taxon>Cytophagales</taxon>
        <taxon>Cytophagaceae</taxon>
        <taxon>Spirosoma</taxon>
    </lineage>
</organism>
<reference evidence="2 3" key="1">
    <citation type="journal article" date="2010" name="Stand. Genomic Sci.">
        <title>Complete genome sequence of Spirosoma linguale type strain (1).</title>
        <authorList>
            <person name="Lail K."/>
            <person name="Sikorski J."/>
            <person name="Saunders E."/>
            <person name="Lapidus A."/>
            <person name="Glavina Del Rio T."/>
            <person name="Copeland A."/>
            <person name="Tice H."/>
            <person name="Cheng J.-F."/>
            <person name="Lucas S."/>
            <person name="Nolan M."/>
            <person name="Bruce D."/>
            <person name="Goodwin L."/>
            <person name="Pitluck S."/>
            <person name="Ivanova N."/>
            <person name="Mavromatis K."/>
            <person name="Ovchinnikova G."/>
            <person name="Pati A."/>
            <person name="Chen A."/>
            <person name="Palaniappan K."/>
            <person name="Land M."/>
            <person name="Hauser L."/>
            <person name="Chang Y.-J."/>
            <person name="Jeffries C.D."/>
            <person name="Chain P."/>
            <person name="Brettin T."/>
            <person name="Detter J.C."/>
            <person name="Schuetze A."/>
            <person name="Rohde M."/>
            <person name="Tindall B.J."/>
            <person name="Goeker M."/>
            <person name="Bristow J."/>
            <person name="Eisen J.A."/>
            <person name="Markowitz V."/>
            <person name="Hugenholtz P."/>
            <person name="Kyrpides N.C."/>
            <person name="Klenk H.-P."/>
            <person name="Chen F."/>
        </authorList>
    </citation>
    <scope>NUCLEOTIDE SEQUENCE [LARGE SCALE GENOMIC DNA]</scope>
    <source>
        <strain evidence="3">ATCC 33905 / DSM 74 / LMG 10896 / Claus 1</strain>
    </source>
</reference>
<feature type="transmembrane region" description="Helical" evidence="1">
    <location>
        <begin position="178"/>
        <end position="196"/>
    </location>
</feature>
<protein>
    <submittedName>
        <fullName evidence="2">Uncharacterized protein</fullName>
    </submittedName>
</protein>
<keyword evidence="1" id="KW-0472">Membrane</keyword>
<dbReference type="AlphaFoldDB" id="D2QRX7"/>
<accession>D2QRX7</accession>
<feature type="transmembrane region" description="Helical" evidence="1">
    <location>
        <begin position="225"/>
        <end position="244"/>
    </location>
</feature>
<gene>
    <name evidence="2" type="ordered locus">Slin_5594</name>
</gene>
<dbReference type="EMBL" id="CP001769">
    <property type="protein sequence ID" value="ADB41559.1"/>
    <property type="molecule type" value="Genomic_DNA"/>
</dbReference>
<keyword evidence="3" id="KW-1185">Reference proteome</keyword>
<dbReference type="STRING" id="504472.Slin_5594"/>
<evidence type="ECO:0000313" key="2">
    <source>
        <dbReference type="EMBL" id="ADB41559.1"/>
    </source>
</evidence>
<dbReference type="KEGG" id="sli:Slin_5594"/>
<feature type="transmembrane region" description="Helical" evidence="1">
    <location>
        <begin position="59"/>
        <end position="81"/>
    </location>
</feature>
<name>D2QRX7_SPILD</name>
<feature type="transmembrane region" description="Helical" evidence="1">
    <location>
        <begin position="102"/>
        <end position="132"/>
    </location>
</feature>
<dbReference type="HOGENOM" id="CLU_1077312_0_0_10"/>
<keyword evidence="1" id="KW-0812">Transmembrane</keyword>
<evidence type="ECO:0000256" key="1">
    <source>
        <dbReference type="SAM" id="Phobius"/>
    </source>
</evidence>
<feature type="transmembrane region" description="Helical" evidence="1">
    <location>
        <begin position="21"/>
        <end position="39"/>
    </location>
</feature>
<dbReference type="Proteomes" id="UP000002028">
    <property type="component" value="Chromosome"/>
</dbReference>
<dbReference type="Pfam" id="PF12730">
    <property type="entry name" value="ABC2_membrane_4"/>
    <property type="match status" value="1"/>
</dbReference>
<evidence type="ECO:0000313" key="3">
    <source>
        <dbReference type="Proteomes" id="UP000002028"/>
    </source>
</evidence>